<dbReference type="Proteomes" id="UP000032522">
    <property type="component" value="Unassembled WGS sequence"/>
</dbReference>
<organism evidence="1 2">
    <name type="scientific">Geobacillus kaustophilus</name>
    <dbReference type="NCBI Taxonomy" id="1462"/>
    <lineage>
        <taxon>Bacteria</taxon>
        <taxon>Bacillati</taxon>
        <taxon>Bacillota</taxon>
        <taxon>Bacilli</taxon>
        <taxon>Bacillales</taxon>
        <taxon>Anoxybacillaceae</taxon>
        <taxon>Geobacillus</taxon>
        <taxon>Geobacillus thermoleovorans group</taxon>
    </lineage>
</organism>
<dbReference type="AlphaFoldDB" id="A0A0D8BTW8"/>
<sequence length="114" mass="13045">MSLQAVKMEVSQHIEEMTMQGIPRDEIRQRVADGVAHSLELSLEMVRPLMDNVFDLVQYVKLAQDIVGAVNEVLLSRDYSPIVIHELNNRAVIALEDYFKEDIEDIIEMFASLN</sequence>
<dbReference type="EMBL" id="JYBP01000003">
    <property type="protein sequence ID" value="KJE26812.1"/>
    <property type="molecule type" value="Genomic_DNA"/>
</dbReference>
<comment type="caution">
    <text evidence="1">The sequence shown here is derived from an EMBL/GenBank/DDBJ whole genome shotgun (WGS) entry which is preliminary data.</text>
</comment>
<protein>
    <submittedName>
        <fullName evidence="1">Uncharacterized protein</fullName>
    </submittedName>
</protein>
<evidence type="ECO:0000313" key="2">
    <source>
        <dbReference type="Proteomes" id="UP000032522"/>
    </source>
</evidence>
<proteinExistence type="predicted"/>
<gene>
    <name evidence="1" type="ORF">LG52_2969</name>
</gene>
<dbReference type="RefSeq" id="WP_044732476.1">
    <property type="nucleotide sequence ID" value="NZ_JYBP01000003.1"/>
</dbReference>
<name>A0A0D8BTW8_GEOKU</name>
<accession>A0A0D8BTW8</accession>
<dbReference type="PATRIC" id="fig|1462.6.peg.3246"/>
<reference evidence="1 2" key="1">
    <citation type="submission" date="2015-01" db="EMBL/GenBank/DDBJ databases">
        <authorList>
            <person name="Filippidou S."/>
            <person name="Jeanneret N."/>
            <person name="Russel-Delif L."/>
            <person name="Junier T."/>
            <person name="Wunderlin T."/>
            <person name="Molina V."/>
            <person name="Johnson S.L."/>
            <person name="Davenport K.W."/>
            <person name="Chain P.S."/>
            <person name="Dorador C."/>
            <person name="Junier P."/>
        </authorList>
    </citation>
    <scope>NUCLEOTIDE SEQUENCE [LARGE SCALE GENOMIC DNA]</scope>
    <source>
        <strain evidence="1 2">Et7/4</strain>
    </source>
</reference>
<evidence type="ECO:0000313" key="1">
    <source>
        <dbReference type="EMBL" id="KJE26812.1"/>
    </source>
</evidence>